<evidence type="ECO:0000313" key="2">
    <source>
        <dbReference type="Proteomes" id="UP000051451"/>
    </source>
</evidence>
<dbReference type="STRING" id="1423750.FC89_GL000031"/>
<gene>
    <name evidence="1" type="ORF">FC89_GL000031</name>
</gene>
<dbReference type="InterPro" id="IPR006549">
    <property type="entry name" value="HAD-SF_hydro_IIIA"/>
</dbReference>
<sequence>MFDFVLRIMLFLTYNKGQKKMGVSRMFTRLKPTWMLESIFDLTPQDLEAQGIKAILTDLDNTLIAWNQPNGSQRLKTWLKQMKTASIPVIIVSNNSRVRIAAFAAPLNLTFVARAMKPLGVGVERAVKVSGLKKQEVVLIGDQLLTDVIAANRAGIRSVLVRPLVETDAWNTKINRFFERILKHYLQKKNLMARKWGKKLDGR</sequence>
<dbReference type="CDD" id="cd16416">
    <property type="entry name" value="HAD_BsYqeG-like"/>
    <property type="match status" value="1"/>
</dbReference>
<dbReference type="InterPro" id="IPR036412">
    <property type="entry name" value="HAD-like_sf"/>
</dbReference>
<name>A0A0R1VX36_9LACO</name>
<accession>A0A0R1VX36</accession>
<dbReference type="EMBL" id="AZGB01000005">
    <property type="protein sequence ID" value="KRM07593.1"/>
    <property type="molecule type" value="Genomic_DNA"/>
</dbReference>
<organism evidence="1 2">
    <name type="scientific">Liquorilactobacillus ghanensis DSM 18630</name>
    <dbReference type="NCBI Taxonomy" id="1423750"/>
    <lineage>
        <taxon>Bacteria</taxon>
        <taxon>Bacillati</taxon>
        <taxon>Bacillota</taxon>
        <taxon>Bacilli</taxon>
        <taxon>Lactobacillales</taxon>
        <taxon>Lactobacillaceae</taxon>
        <taxon>Liquorilactobacillus</taxon>
    </lineage>
</organism>
<dbReference type="NCBIfam" id="TIGR01662">
    <property type="entry name" value="HAD-SF-IIIA"/>
    <property type="match status" value="1"/>
</dbReference>
<dbReference type="GO" id="GO:0008962">
    <property type="term" value="F:phosphatidylglycerophosphatase activity"/>
    <property type="evidence" value="ECO:0007669"/>
    <property type="project" value="InterPro"/>
</dbReference>
<dbReference type="Proteomes" id="UP000051451">
    <property type="component" value="Unassembled WGS sequence"/>
</dbReference>
<keyword evidence="1" id="KW-0378">Hydrolase</keyword>
<dbReference type="Pfam" id="PF13242">
    <property type="entry name" value="Hydrolase_like"/>
    <property type="match status" value="1"/>
</dbReference>
<dbReference type="SUPFAM" id="SSF56784">
    <property type="entry name" value="HAD-like"/>
    <property type="match status" value="1"/>
</dbReference>
<dbReference type="InterPro" id="IPR023214">
    <property type="entry name" value="HAD_sf"/>
</dbReference>
<protein>
    <submittedName>
        <fullName evidence="1">HAD superfamily hydrolase</fullName>
    </submittedName>
</protein>
<keyword evidence="2" id="KW-1185">Reference proteome</keyword>
<dbReference type="AlphaFoldDB" id="A0A0R1VX36"/>
<comment type="caution">
    <text evidence="1">The sequence shown here is derived from an EMBL/GenBank/DDBJ whole genome shotgun (WGS) entry which is preliminary data.</text>
</comment>
<dbReference type="InterPro" id="IPR010021">
    <property type="entry name" value="PGPP1/Gep4"/>
</dbReference>
<dbReference type="NCBIfam" id="TIGR01668">
    <property type="entry name" value="YqeG_hyp_ppase"/>
    <property type="match status" value="1"/>
</dbReference>
<dbReference type="PATRIC" id="fig|1423750.3.peg.31"/>
<dbReference type="Gene3D" id="3.40.50.1000">
    <property type="entry name" value="HAD superfamily/HAD-like"/>
    <property type="match status" value="1"/>
</dbReference>
<evidence type="ECO:0000313" key="1">
    <source>
        <dbReference type="EMBL" id="KRM07593.1"/>
    </source>
</evidence>
<proteinExistence type="predicted"/>
<reference evidence="1 2" key="1">
    <citation type="journal article" date="2015" name="Genome Announc.">
        <title>Expanding the biotechnology potential of lactobacilli through comparative genomics of 213 strains and associated genera.</title>
        <authorList>
            <person name="Sun Z."/>
            <person name="Harris H.M."/>
            <person name="McCann A."/>
            <person name="Guo C."/>
            <person name="Argimon S."/>
            <person name="Zhang W."/>
            <person name="Yang X."/>
            <person name="Jeffery I.B."/>
            <person name="Cooney J.C."/>
            <person name="Kagawa T.F."/>
            <person name="Liu W."/>
            <person name="Song Y."/>
            <person name="Salvetti E."/>
            <person name="Wrobel A."/>
            <person name="Rasinkangas P."/>
            <person name="Parkhill J."/>
            <person name="Rea M.C."/>
            <person name="O'Sullivan O."/>
            <person name="Ritari J."/>
            <person name="Douillard F.P."/>
            <person name="Paul Ross R."/>
            <person name="Yang R."/>
            <person name="Briner A.E."/>
            <person name="Felis G.E."/>
            <person name="de Vos W.M."/>
            <person name="Barrangou R."/>
            <person name="Klaenhammer T.R."/>
            <person name="Caufield P.W."/>
            <person name="Cui Y."/>
            <person name="Zhang H."/>
            <person name="O'Toole P.W."/>
        </authorList>
    </citation>
    <scope>NUCLEOTIDE SEQUENCE [LARGE SCALE GENOMIC DNA]</scope>
    <source>
        <strain evidence="1 2">DSM 18630</strain>
    </source>
</reference>